<dbReference type="CDD" id="cd00761">
    <property type="entry name" value="Glyco_tranf_GTA_type"/>
    <property type="match status" value="1"/>
</dbReference>
<dbReference type="RefSeq" id="WP_266117297.1">
    <property type="nucleotide sequence ID" value="NZ_JANIDY010000006.1"/>
</dbReference>
<organism evidence="1 2">
    <name type="scientific">Bombella pluederhausensis</name>
    <dbReference type="NCBI Taxonomy" id="2967336"/>
    <lineage>
        <taxon>Bacteria</taxon>
        <taxon>Pseudomonadati</taxon>
        <taxon>Pseudomonadota</taxon>
        <taxon>Alphaproteobacteria</taxon>
        <taxon>Acetobacterales</taxon>
        <taxon>Acetobacteraceae</taxon>
        <taxon>Bombella</taxon>
    </lineage>
</organism>
<name>A0ABT3WI83_9PROT</name>
<sequence>MIRTAALLCIHNEANRLGWWIAHHVAAGFSALLVCDDHSTDGSQDILAQAARNYDIRLLATDQREPDRLQRQHDALTRMIRQEGQHFDWVIHLAVDEYFSPASGSVPAFFTEMQTRMGTEAFLQATHIPVSWCITGLGAWSQHPLDGQTPHPRAIFLTHASEKLPEHRITRDFFRPACQQTPPDPFAHIDTPPDWSSARILHDAASSSHTPQTRRHFDRNDLLFQKGQALIPQTLDVGAHLLQGLILGACYAIQNGQVTPPSATPAPVTKDHTFSRFHLHRGQDQLVLDKTSRTIGFRPAETVHTDDNLSPLCLIRLNDTDSKPTSCAWLHAEQPAPLPYLPAYAADSTYFTTLLDCLPLHLEDDEGTDTVKLTLKPTGMALPDEGPLRLVSIDTPQSSRPDPMESALHHFTMHGFGAAGLHEAIKRSSWLSPSVIGALYAQLPVEDARTLFTPLLHQLFHHWKR</sequence>
<dbReference type="SUPFAM" id="SSF53448">
    <property type="entry name" value="Nucleotide-diphospho-sugar transferases"/>
    <property type="match status" value="1"/>
</dbReference>
<dbReference type="InterPro" id="IPR029044">
    <property type="entry name" value="Nucleotide-diphossugar_trans"/>
</dbReference>
<protein>
    <submittedName>
        <fullName evidence="1">Glycosyltransferase family 2 protein</fullName>
    </submittedName>
</protein>
<evidence type="ECO:0000313" key="1">
    <source>
        <dbReference type="EMBL" id="MCX5618771.1"/>
    </source>
</evidence>
<keyword evidence="2" id="KW-1185">Reference proteome</keyword>
<dbReference type="Pfam" id="PF13704">
    <property type="entry name" value="Glyco_tranf_2_4"/>
    <property type="match status" value="1"/>
</dbReference>
<dbReference type="Proteomes" id="UP001165576">
    <property type="component" value="Unassembled WGS sequence"/>
</dbReference>
<proteinExistence type="predicted"/>
<reference evidence="1" key="1">
    <citation type="submission" date="2022-07" db="EMBL/GenBank/DDBJ databases">
        <title>Bombella genomes.</title>
        <authorList>
            <person name="Harer L."/>
            <person name="Styblova S."/>
            <person name="Ehrmann M."/>
        </authorList>
    </citation>
    <scope>NUCLEOTIDE SEQUENCE</scope>
    <source>
        <strain evidence="1">TMW 2.2543</strain>
    </source>
</reference>
<evidence type="ECO:0000313" key="2">
    <source>
        <dbReference type="Proteomes" id="UP001165576"/>
    </source>
</evidence>
<accession>A0ABT3WI83</accession>
<dbReference type="EMBL" id="JANIDY010000006">
    <property type="protein sequence ID" value="MCX5618771.1"/>
    <property type="molecule type" value="Genomic_DNA"/>
</dbReference>
<comment type="caution">
    <text evidence="1">The sequence shown here is derived from an EMBL/GenBank/DDBJ whole genome shotgun (WGS) entry which is preliminary data.</text>
</comment>
<gene>
    <name evidence="1" type="ORF">NQF86_08885</name>
</gene>